<proteinExistence type="predicted"/>
<name>A0A3A4NFA4_ABYX5</name>
<feature type="transmembrane region" description="Helical" evidence="5">
    <location>
        <begin position="6"/>
        <end position="29"/>
    </location>
</feature>
<feature type="transmembrane region" description="Helical" evidence="5">
    <location>
        <begin position="206"/>
        <end position="223"/>
    </location>
</feature>
<feature type="transmembrane region" description="Helical" evidence="5">
    <location>
        <begin position="36"/>
        <end position="54"/>
    </location>
</feature>
<evidence type="ECO:0000256" key="3">
    <source>
        <dbReference type="ARBA" id="ARBA00022989"/>
    </source>
</evidence>
<evidence type="ECO:0000313" key="6">
    <source>
        <dbReference type="EMBL" id="RJP18012.1"/>
    </source>
</evidence>
<dbReference type="InterPro" id="IPR003689">
    <property type="entry name" value="ZIP"/>
</dbReference>
<dbReference type="PANTHER" id="PTHR11040:SF205">
    <property type="entry name" value="ZINC TRANSPORTER ZUPT"/>
    <property type="match status" value="1"/>
</dbReference>
<reference evidence="6 7" key="1">
    <citation type="journal article" date="2017" name="ISME J.">
        <title>Energy and carbon metabolisms in a deep terrestrial subsurface fluid microbial community.</title>
        <authorList>
            <person name="Momper L."/>
            <person name="Jungbluth S.P."/>
            <person name="Lee M.D."/>
            <person name="Amend J.P."/>
        </authorList>
    </citation>
    <scope>NUCLEOTIDE SEQUENCE [LARGE SCALE GENOMIC DNA]</scope>
    <source>
        <strain evidence="6">SURF_5</strain>
    </source>
</reference>
<dbReference type="NCBIfam" id="NF003243">
    <property type="entry name" value="PRK04201.1"/>
    <property type="match status" value="1"/>
</dbReference>
<evidence type="ECO:0000256" key="5">
    <source>
        <dbReference type="SAM" id="Phobius"/>
    </source>
</evidence>
<dbReference type="PANTHER" id="PTHR11040">
    <property type="entry name" value="ZINC/IRON TRANSPORTER"/>
    <property type="match status" value="1"/>
</dbReference>
<keyword evidence="3 5" id="KW-1133">Transmembrane helix</keyword>
<dbReference type="Proteomes" id="UP000265882">
    <property type="component" value="Unassembled WGS sequence"/>
</dbReference>
<evidence type="ECO:0000256" key="1">
    <source>
        <dbReference type="ARBA" id="ARBA00004141"/>
    </source>
</evidence>
<accession>A0A3A4NFA4</accession>
<keyword evidence="4 5" id="KW-0472">Membrane</keyword>
<dbReference type="EMBL" id="QZKU01000106">
    <property type="protein sequence ID" value="RJP18012.1"/>
    <property type="molecule type" value="Genomic_DNA"/>
</dbReference>
<comment type="subcellular location">
    <subcellularLocation>
        <location evidence="1">Membrane</location>
        <topology evidence="1">Multi-pass membrane protein</topology>
    </subcellularLocation>
</comment>
<sequence>MAGNIGQALLLTTVAGLATGVGSIIAFFIKKPKTSYLSFSLGFSAGVMIFISFAELLSEAVAGAGKIWGFGGFFIGIVFIGIIDRLVPEVVNPHHVDVASYVSEAGTDEAIMKTGIPTALAIAIHNFPEGLVTFGTALTDVKLGAITAFAIAIHNIPEGVSVSVPIFYATGNRKKAFLWSFLSGATEPVGALVGFLLLMPFLTEKLLAPLLAVIAGIMVYISLDELIPMAHRYGHGHIAMFGVVLGMFIMALGLLMF</sequence>
<evidence type="ECO:0000313" key="7">
    <source>
        <dbReference type="Proteomes" id="UP000265882"/>
    </source>
</evidence>
<dbReference type="GO" id="GO:0005385">
    <property type="term" value="F:zinc ion transmembrane transporter activity"/>
    <property type="evidence" value="ECO:0007669"/>
    <property type="project" value="TreeGrafter"/>
</dbReference>
<dbReference type="Pfam" id="PF02535">
    <property type="entry name" value="Zip"/>
    <property type="match status" value="1"/>
</dbReference>
<protein>
    <submittedName>
        <fullName evidence="6">Zinc transporter ZupT</fullName>
    </submittedName>
</protein>
<feature type="transmembrane region" description="Helical" evidence="5">
    <location>
        <begin position="176"/>
        <end position="200"/>
    </location>
</feature>
<dbReference type="AlphaFoldDB" id="A0A3A4NFA4"/>
<evidence type="ECO:0000256" key="2">
    <source>
        <dbReference type="ARBA" id="ARBA00022692"/>
    </source>
</evidence>
<gene>
    <name evidence="6" type="primary">zupT</name>
    <name evidence="6" type="ORF">C4520_15105</name>
</gene>
<dbReference type="GO" id="GO:0016020">
    <property type="term" value="C:membrane"/>
    <property type="evidence" value="ECO:0007669"/>
    <property type="project" value="UniProtKB-SubCell"/>
</dbReference>
<feature type="transmembrane region" description="Helical" evidence="5">
    <location>
        <begin position="60"/>
        <end position="83"/>
    </location>
</feature>
<comment type="caution">
    <text evidence="6">The sequence shown here is derived from an EMBL/GenBank/DDBJ whole genome shotgun (WGS) entry which is preliminary data.</text>
</comment>
<evidence type="ECO:0000256" key="4">
    <source>
        <dbReference type="ARBA" id="ARBA00023136"/>
    </source>
</evidence>
<keyword evidence="2 5" id="KW-0812">Transmembrane</keyword>
<organism evidence="6 7">
    <name type="scientific">Abyssobacteria bacterium (strain SURF_5)</name>
    <dbReference type="NCBI Taxonomy" id="2093360"/>
    <lineage>
        <taxon>Bacteria</taxon>
        <taxon>Pseudomonadati</taxon>
        <taxon>Candidatus Hydrogenedentota</taxon>
        <taxon>Candidatus Abyssobacteria</taxon>
    </lineage>
</organism>
<feature type="transmembrane region" description="Helical" evidence="5">
    <location>
        <begin position="235"/>
        <end position="256"/>
    </location>
</feature>